<dbReference type="Gene3D" id="3.30.160.250">
    <property type="match status" value="1"/>
</dbReference>
<dbReference type="SUPFAM" id="SSF143100">
    <property type="entry name" value="TTHA1013/TTHA0281-like"/>
    <property type="match status" value="1"/>
</dbReference>
<reference evidence="1 2" key="1">
    <citation type="submission" date="2018-10" db="EMBL/GenBank/DDBJ databases">
        <authorList>
            <person name="Zhang X."/>
        </authorList>
    </citation>
    <scope>NUCLEOTIDE SEQUENCE [LARGE SCALE GENOMIC DNA]</scope>
    <source>
        <strain evidence="1 2">SK-G1</strain>
    </source>
</reference>
<dbReference type="InterPro" id="IPR035069">
    <property type="entry name" value="TTHA1013/TTHA0281-like"/>
</dbReference>
<accession>A0A3G2R7L4</accession>
<evidence type="ECO:0000313" key="2">
    <source>
        <dbReference type="Proteomes" id="UP000280960"/>
    </source>
</evidence>
<dbReference type="Pfam" id="PF24113">
    <property type="entry name" value="DUF7387"/>
    <property type="match status" value="1"/>
</dbReference>
<dbReference type="EMBL" id="CP033169">
    <property type="protein sequence ID" value="AYO31426.1"/>
    <property type="molecule type" value="Genomic_DNA"/>
</dbReference>
<keyword evidence="2" id="KW-1185">Reference proteome</keyword>
<dbReference type="InterPro" id="IPR055811">
    <property type="entry name" value="DUF7387"/>
</dbReference>
<dbReference type="KEGG" id="bacg:D2962_13195"/>
<dbReference type="PANTHER" id="PTHR34504">
    <property type="entry name" value="ANTITOXIN HICB"/>
    <property type="match status" value="1"/>
</dbReference>
<proteinExistence type="predicted"/>
<dbReference type="Proteomes" id="UP000280960">
    <property type="component" value="Chromosome"/>
</dbReference>
<evidence type="ECO:0000313" key="1">
    <source>
        <dbReference type="EMBL" id="AYO31426.1"/>
    </source>
</evidence>
<dbReference type="InterPro" id="IPR051404">
    <property type="entry name" value="TA_system_antitoxin"/>
</dbReference>
<sequence>MSIKVTVVVQKDENWYVAKCIENNVASQGKTIEEALNNLREALELYYENEKPDISYYQTFITTMEVAL</sequence>
<dbReference type="AlphaFoldDB" id="A0A3G2R7L4"/>
<organism evidence="1 2">
    <name type="scientific">Biomaibacter acetigenes</name>
    <dbReference type="NCBI Taxonomy" id="2316383"/>
    <lineage>
        <taxon>Bacteria</taxon>
        <taxon>Bacillati</taxon>
        <taxon>Bacillota</taxon>
        <taxon>Clostridia</taxon>
        <taxon>Thermosediminibacterales</taxon>
        <taxon>Tepidanaerobacteraceae</taxon>
        <taxon>Biomaibacter</taxon>
    </lineage>
</organism>
<dbReference type="RefSeq" id="WP_120768845.1">
    <property type="nucleotide sequence ID" value="NZ_CP033169.1"/>
</dbReference>
<name>A0A3G2R7L4_9FIRM</name>
<gene>
    <name evidence="1" type="ORF">D2962_13195</name>
</gene>
<dbReference type="PANTHER" id="PTHR34504:SF2">
    <property type="entry name" value="UPF0150 PROTEIN SSL0259"/>
    <property type="match status" value="1"/>
</dbReference>
<protein>
    <submittedName>
        <fullName evidence="1">Type II toxin-antitoxin system HicB family antitoxin</fullName>
    </submittedName>
</protein>